<dbReference type="PANTHER" id="PTHR12338">
    <property type="entry name" value="AUTOTRANSPORTER"/>
    <property type="match status" value="1"/>
</dbReference>
<dbReference type="InterPro" id="IPR011050">
    <property type="entry name" value="Pectin_lyase_fold/virulence"/>
</dbReference>
<dbReference type="SUPFAM" id="SSF51126">
    <property type="entry name" value="Pectin lyase-like"/>
    <property type="match status" value="1"/>
</dbReference>
<dbReference type="PANTHER" id="PTHR12338:SF8">
    <property type="entry name" value="HEME_HEMOPEXIN-BINDING PROTEIN"/>
    <property type="match status" value="1"/>
</dbReference>
<dbReference type="Gene3D" id="2.160.20.110">
    <property type="match status" value="1"/>
</dbReference>
<keyword evidence="3" id="KW-0732">Signal</keyword>
<comment type="subcellular location">
    <subcellularLocation>
        <location evidence="1">Secreted</location>
    </subcellularLocation>
</comment>
<name>A0A6N1X740_9BURK</name>
<reference evidence="5 6" key="1">
    <citation type="submission" date="2020-06" db="EMBL/GenBank/DDBJ databases">
        <title>Acidovorax antarctica sp. nov., isolated from Corinth ice sheet soil, Antarctic Fields Peninsula.</title>
        <authorList>
            <person name="Xu Q."/>
            <person name="Peng F."/>
        </authorList>
    </citation>
    <scope>NUCLEOTIDE SEQUENCE [LARGE SCALE GENOMIC DNA]</scope>
    <source>
        <strain evidence="5 6">16-35-5</strain>
        <plasmid evidence="5 6">unnamed1</plasmid>
    </source>
</reference>
<dbReference type="InterPro" id="IPR011493">
    <property type="entry name" value="GLUG"/>
</dbReference>
<dbReference type="EMBL" id="CP054841">
    <property type="protein sequence ID" value="QKV55204.1"/>
    <property type="molecule type" value="Genomic_DNA"/>
</dbReference>
<gene>
    <name evidence="5" type="ORF">HUK68_19880</name>
</gene>
<evidence type="ECO:0000256" key="2">
    <source>
        <dbReference type="ARBA" id="ARBA00022525"/>
    </source>
</evidence>
<evidence type="ECO:0000256" key="1">
    <source>
        <dbReference type="ARBA" id="ARBA00004613"/>
    </source>
</evidence>
<accession>A0A6N1X740</accession>
<keyword evidence="2" id="KW-0964">Secreted</keyword>
<geneLocation type="plasmid" evidence="5 6">
    <name>unnamed1</name>
</geneLocation>
<evidence type="ECO:0000256" key="3">
    <source>
        <dbReference type="ARBA" id="ARBA00022729"/>
    </source>
</evidence>
<sequence length="2136" mass="218075">MNHVYRVLWNRALGRFCVTSEVGRNRSRSAARSRADHPRGCLLAQWVVGLALACSLPAWSSAGLPQGLDMMTGVAWINTDPVRMTIRQELPKAILDWQSFNIGAGQQVIFEQPNAAAVALNRVIGTDASAIHGTLQANGRVFLVNPNGVLFGAGANVSVGGLVASTLKLSDQDFLAGRYQFSGPGSSVQGASIVNQGRISASDGGAVVLLGGSVSNQGTIAARLGSVALAAGNQVLLDFAGDGLLDVQVQQSAVNALVENRQLIQADGGSVLMTAKATDALLQTVVNNTGAVQARTIDNRSGKIVLLGGFDGGTTRVAGTLDASAPDGGEGGFVDTSGANVQIEAGTRVTTLAPQGKTGSWLIDATNFTISAGAGAKTDSGIGADTLMSSLATTGMTLQTLATGSEAGDIHVNAPVSWNKNVLTLNAHRNININALMSVNGEGKLALNYGGTQGNATATPVAGSNLNVYAGGRVDFEKSGYGLLAVNAEDFKVIHTHDDLSGINQGLAGKYALGRDIDASATADTAQGFMPIGTANTLFTGVFDGLGHVINKLNINRSAMNNVGLFGFARDAVLRNIGLVESSINGKSRTGALVGYQIRGSISNAYATGTVTGTTYTGGLVGQNEGSINNAYATVSVTGTDDVGGLVGYQRYGTITNAYATGSVMNSHFGGGLVGYLEGGIVTNAYATGAVMGYMAAGGLVGAQMGGSINNAYATGAVSGSTDIGGLVGNLAIGMVNNSFATGRVTGSFATGGLIGFTDRSEINNSYWNTETTGEQTSAGGLGKTSEQMKQLATYANWDISNQGGSNAVWRIYEGETAPLLRSFLTAVTIGSDATSTYNGSNVHVIADYAKPEIGDSTQLLGALRYTASSKNVGNYNGANLSIDGLYSTQQGYDISYATSASLRIIPKEISQVDGITAENRTYDGATGATLNTQKSRFNGLIDGDMLTVSEASASFRDKNAGLAKDVDVTGITLGGADAGNYTLANTTATVKADISKAEISSVSGITAQNRTYDGTISAVLNTQDSAFNGMVVGDELTVSKASASFRDKNAAIGKDVDITDIELGGADAGNYSLANTTAKTKADIFKAEISSVSGITALNRTYDGTTGVELHTDKASFAGVLAGDSLSVDKASGNMLNKNAGDGKKVNIIGITLAGEDAGNYALKNDTATTTVNIAKAEITQVDGITAQNRIYDSKTGIELHTDKASFAGLLAGDSLSVDKASGSMLDKNAGQRKEVAITGITLTGDDAGNYALKNDTATTTVNIAKAEIAQVAGITAQNRTYDSKTGVELHTDKASFAGLLAGDSLSVDQAIGNMLDKNAGPGKEVAITGITLAGDDAGNYALKNTQASTRVDIAKAEITQVDGITAQNRIYDSKTGVELHTDKASFEGLLAGDSLSVDQAIGNMLDKNAGQRKEVAITGITLTGDDAGNYTLKNNQASTRVDIARAEITQVEGITAQNRTYDGTTGATLNTQDSAFNGMVMGDALTVAKANASFRDKNADISKDVDITGIELGGADARNYSLANTTAAAKADISKAQISSVSGITAENRTYDGTTSATLNTQDSAFNGMVMGDELTVSKASASFRDKNADRGKDVDITGITLGGADARNYSLANTTAATKANIDKATISSVSGITALNRTYDGTTSATLNTQDSGFNGMVVGDELTVSKANASFRDKNADLAKDVDITGIELGGADAGNYSLANTTAATKANIDKATISSVSGITALNRTYDGTTSATLNTQDSGFNGMVVGDELMVSKASASFRDKNADLGKDVDISGIELGGADAGNYSLANTTATAKANIDKATISSVSGITALNRTYDGTTGATLDTQKSVFNGMVVGDELTVSKASASFRDKNADIGKDVDITGIELGGADAGNYSLANTTAATKADIDRLAVEARISADGKTYDASSAAVTHGLLGGVLGDDRVSLSTSGSFADKNAGSAKVVSVSGTLGGADAGNYRLVHNETTTADIAQRAITASISADSKTEDGNANAGTRGSLAGVLDGDQVLLTTTGQFAEAGAGSGKIVYVSGQLEGADAGNYRLAHNATSSADILAARKEDRPVQDAIHNSISQQLRAPAVATGATAQTLGCVFEIHAVVDTGIRLPAGAGPAASRAADAVDAAATCAPPR</sequence>
<dbReference type="InterPro" id="IPR008638">
    <property type="entry name" value="FhaB/CdiA-like_TPS"/>
</dbReference>
<dbReference type="GO" id="GO:0005576">
    <property type="term" value="C:extracellular region"/>
    <property type="evidence" value="ECO:0007669"/>
    <property type="project" value="UniProtKB-SubCell"/>
</dbReference>
<evidence type="ECO:0000313" key="6">
    <source>
        <dbReference type="Proteomes" id="UP000509579"/>
    </source>
</evidence>
<dbReference type="InterPro" id="IPR012334">
    <property type="entry name" value="Pectin_lyas_fold"/>
</dbReference>
<proteinExistence type="predicted"/>
<organism evidence="5 6">
    <name type="scientific">Comamonas antarctica</name>
    <dbReference type="NCBI Taxonomy" id="2743470"/>
    <lineage>
        <taxon>Bacteria</taxon>
        <taxon>Pseudomonadati</taxon>
        <taxon>Pseudomonadota</taxon>
        <taxon>Betaproteobacteria</taxon>
        <taxon>Burkholderiales</taxon>
        <taxon>Comamonadaceae</taxon>
        <taxon>Comamonas</taxon>
    </lineage>
</organism>
<dbReference type="KEGG" id="aant:HUK68_19880"/>
<dbReference type="NCBIfam" id="TIGR01901">
    <property type="entry name" value="adhes_NPXG"/>
    <property type="match status" value="1"/>
</dbReference>
<dbReference type="Pfam" id="PF18657">
    <property type="entry name" value="YDG"/>
    <property type="match status" value="13"/>
</dbReference>
<dbReference type="Proteomes" id="UP000509579">
    <property type="component" value="Plasmid unnamed1"/>
</dbReference>
<protein>
    <submittedName>
        <fullName evidence="5">Filamentous hemagglutinin N-terminal domain-containing protein</fullName>
    </submittedName>
</protein>
<feature type="domain" description="Filamentous haemagglutinin FhaB/tRNA nuclease CdiA-like TPS" evidence="4">
    <location>
        <begin position="61"/>
        <end position="173"/>
    </location>
</feature>
<keyword evidence="5" id="KW-0614">Plasmid</keyword>
<dbReference type="Gene3D" id="2.160.20.10">
    <property type="entry name" value="Single-stranded right-handed beta-helix, Pectin lyase-like"/>
    <property type="match status" value="1"/>
</dbReference>
<dbReference type="Pfam" id="PF05860">
    <property type="entry name" value="TPS"/>
    <property type="match status" value="1"/>
</dbReference>
<dbReference type="InterPro" id="IPR041248">
    <property type="entry name" value="YDG"/>
</dbReference>
<dbReference type="Pfam" id="PF07581">
    <property type="entry name" value="Glug"/>
    <property type="match status" value="3"/>
</dbReference>
<evidence type="ECO:0000313" key="5">
    <source>
        <dbReference type="EMBL" id="QKV55204.1"/>
    </source>
</evidence>
<dbReference type="SMART" id="SM00912">
    <property type="entry name" value="Haemagg_act"/>
    <property type="match status" value="1"/>
</dbReference>
<evidence type="ECO:0000259" key="4">
    <source>
        <dbReference type="SMART" id="SM00912"/>
    </source>
</evidence>
<dbReference type="InterPro" id="IPR050909">
    <property type="entry name" value="Bact_Autotransporter_VF"/>
</dbReference>
<dbReference type="Pfam" id="PF13018">
    <property type="entry name" value="ESPR"/>
    <property type="match status" value="1"/>
</dbReference>
<keyword evidence="6" id="KW-1185">Reference proteome</keyword>
<dbReference type="InterPro" id="IPR024973">
    <property type="entry name" value="ESPR"/>
</dbReference>
<dbReference type="RefSeq" id="WP_175505992.1">
    <property type="nucleotide sequence ID" value="NZ_CP054841.1"/>
</dbReference>